<dbReference type="PIRSF" id="PIRSF000137">
    <property type="entry name" value="Alcohol_oxidase"/>
    <property type="match status" value="1"/>
</dbReference>
<keyword evidence="8 10" id="KW-0274">FAD</keyword>
<keyword evidence="6" id="KW-0964">Secreted</keyword>
<dbReference type="InterPro" id="IPR036188">
    <property type="entry name" value="FAD/NAD-bd_sf"/>
</dbReference>
<feature type="domain" description="Glucose-methanol-choline oxidoreductase C-terminal" evidence="12">
    <location>
        <begin position="454"/>
        <end position="603"/>
    </location>
</feature>
<dbReference type="InterPro" id="IPR000172">
    <property type="entry name" value="GMC_OxRdtase_N"/>
</dbReference>
<evidence type="ECO:0000256" key="10">
    <source>
        <dbReference type="PIRSR" id="PIRSR000137-2"/>
    </source>
</evidence>
<evidence type="ECO:0000259" key="12">
    <source>
        <dbReference type="Pfam" id="PF05199"/>
    </source>
</evidence>
<comment type="cofactor">
    <cofactor evidence="1 10">
        <name>FAD</name>
        <dbReference type="ChEBI" id="CHEBI:57692"/>
    </cofactor>
</comment>
<feature type="active site" description="Proton acceptor" evidence="9">
    <location>
        <position position="594"/>
    </location>
</feature>
<dbReference type="EMBL" id="MDYL01000007">
    <property type="protein sequence ID" value="OQD75415.1"/>
    <property type="molecule type" value="Genomic_DNA"/>
</dbReference>
<dbReference type="Proteomes" id="UP000191522">
    <property type="component" value="Unassembled WGS sequence"/>
</dbReference>
<dbReference type="GO" id="GO:0016614">
    <property type="term" value="F:oxidoreductase activity, acting on CH-OH group of donors"/>
    <property type="evidence" value="ECO:0007669"/>
    <property type="project" value="InterPro"/>
</dbReference>
<comment type="similarity">
    <text evidence="4">Belongs to the GMC oxidoreductase family.</text>
</comment>
<evidence type="ECO:0000256" key="3">
    <source>
        <dbReference type="ARBA" id="ARBA00004496"/>
    </source>
</evidence>
<feature type="domain" description="Glucose-methanol-choline oxidoreductase N-terminal" evidence="11">
    <location>
        <begin position="38"/>
        <end position="346"/>
    </location>
</feature>
<dbReference type="Pfam" id="PF05199">
    <property type="entry name" value="GMC_oxred_C"/>
    <property type="match status" value="1"/>
</dbReference>
<evidence type="ECO:0000256" key="6">
    <source>
        <dbReference type="ARBA" id="ARBA00022512"/>
    </source>
</evidence>
<evidence type="ECO:0000313" key="13">
    <source>
        <dbReference type="EMBL" id="OQD75415.1"/>
    </source>
</evidence>
<accession>A0A1V6PEK2</accession>
<dbReference type="PANTHER" id="PTHR11552">
    <property type="entry name" value="GLUCOSE-METHANOL-CHOLINE GMC OXIDOREDUCTASE"/>
    <property type="match status" value="1"/>
</dbReference>
<reference evidence="14" key="1">
    <citation type="journal article" date="2017" name="Nat. Microbiol.">
        <title>Global analysis of biosynthetic gene clusters reveals vast potential of secondary metabolite production in Penicillium species.</title>
        <authorList>
            <person name="Nielsen J.C."/>
            <person name="Grijseels S."/>
            <person name="Prigent S."/>
            <person name="Ji B."/>
            <person name="Dainat J."/>
            <person name="Nielsen K.F."/>
            <person name="Frisvad J.C."/>
            <person name="Workman M."/>
            <person name="Nielsen J."/>
        </authorList>
    </citation>
    <scope>NUCLEOTIDE SEQUENCE [LARGE SCALE GENOMIC DNA]</scope>
    <source>
        <strain evidence="14">IBT 11843</strain>
    </source>
</reference>
<gene>
    <name evidence="13" type="ORF">PENDEC_c007G00922</name>
</gene>
<evidence type="ECO:0000313" key="14">
    <source>
        <dbReference type="Proteomes" id="UP000191522"/>
    </source>
</evidence>
<evidence type="ECO:0000256" key="2">
    <source>
        <dbReference type="ARBA" id="ARBA00004191"/>
    </source>
</evidence>
<dbReference type="SUPFAM" id="SSF51905">
    <property type="entry name" value="FAD/NAD(P)-binding domain"/>
    <property type="match status" value="1"/>
</dbReference>
<sequence length="625" mass="68193">MGRTHRNPLQNPLYYATPQLKTGPPVTYASAQRTLQNYDYVIIGAGAAGCVLASELSEEKNTTVLLLEAGGDNKNVLESKIPLMFPKMFHTEYDWDYNTVEQPGLSSRTLFWPRGRMLGGCTSLNAMMYHHCSKSDFEEWKNLHGCEGWGYDDLAPYLRRMEKFTPNTSRPAIEPENRGSSGKLETGYSWLSEITEDGFLPGCHDAGIPPNADINTKDGSMGVTRFQTFIDQKGERSSMATAFLTQEVLDRPNLSVAVHAQVTRVLFDTTTSKTPTTIGVELKKGRGGEPFQVHARREVILSGGSVNTPQTLLLSGIGPRDELESLGVPVLQEIDAVGKNMKDHLCPTPMIVKADPSKTLDYLGTTAKAISALLRWKLFGSGPLTSNAGEAAAFIRSTDYNFPASTSPPTDVTSGPASPDLEIIGVPLAFVNHGEEPIIDGSSVFTIICCHLRPLSAGTISLKSRDPFEPPIIDPKYLSDAEDNDRKVILAGLRVCLKIIRSPSFKKFLEPVPENDDPSSYWWPYSSSDIDNISDADLIRYMKEKAFTLYHPVGSARMGPSPATSVVDLQCKVHGVKGLRVMDASVFPEQISGHPTAPIGALANKLSDMIKEGRSAEDTPVAANL</sequence>
<protein>
    <recommendedName>
        <fullName evidence="15">Glucose-methanol-choline oxidoreductase N-terminal domain-containing protein</fullName>
    </recommendedName>
</protein>
<feature type="binding site" evidence="10">
    <location>
        <position position="262"/>
    </location>
    <ligand>
        <name>FAD</name>
        <dbReference type="ChEBI" id="CHEBI:57692"/>
    </ligand>
</feature>
<name>A0A1V6PEK2_PENDC</name>
<organism evidence="13 14">
    <name type="scientific">Penicillium decumbens</name>
    <dbReference type="NCBI Taxonomy" id="69771"/>
    <lineage>
        <taxon>Eukaryota</taxon>
        <taxon>Fungi</taxon>
        <taxon>Dikarya</taxon>
        <taxon>Ascomycota</taxon>
        <taxon>Pezizomycotina</taxon>
        <taxon>Eurotiomycetes</taxon>
        <taxon>Eurotiomycetidae</taxon>
        <taxon>Eurotiales</taxon>
        <taxon>Aspergillaceae</taxon>
        <taxon>Penicillium</taxon>
    </lineage>
</organism>
<dbReference type="Gene3D" id="3.30.560.10">
    <property type="entry name" value="Glucose Oxidase, domain 3"/>
    <property type="match status" value="1"/>
</dbReference>
<dbReference type="Gene3D" id="3.50.50.60">
    <property type="entry name" value="FAD/NAD(P)-binding domain"/>
    <property type="match status" value="1"/>
</dbReference>
<dbReference type="OMA" id="NAMMYHH"/>
<comment type="subcellular location">
    <subcellularLocation>
        <location evidence="3">Cytoplasm</location>
    </subcellularLocation>
    <subcellularLocation>
        <location evidence="2">Secreted</location>
        <location evidence="2">Cell wall</location>
    </subcellularLocation>
</comment>
<feature type="active site" description="Proton donor" evidence="9">
    <location>
        <position position="551"/>
    </location>
</feature>
<evidence type="ECO:0000256" key="9">
    <source>
        <dbReference type="PIRSR" id="PIRSR000137-1"/>
    </source>
</evidence>
<dbReference type="AlphaFoldDB" id="A0A1V6PEK2"/>
<proteinExistence type="inferred from homology"/>
<dbReference type="GO" id="GO:0005737">
    <property type="term" value="C:cytoplasm"/>
    <property type="evidence" value="ECO:0007669"/>
    <property type="project" value="UniProtKB-SubCell"/>
</dbReference>
<evidence type="ECO:0000256" key="7">
    <source>
        <dbReference type="ARBA" id="ARBA00022630"/>
    </source>
</evidence>
<keyword evidence="7" id="KW-0285">Flavoprotein</keyword>
<dbReference type="OrthoDB" id="269227at2759"/>
<evidence type="ECO:0008006" key="15">
    <source>
        <dbReference type="Google" id="ProtNLM"/>
    </source>
</evidence>
<evidence type="ECO:0000256" key="8">
    <source>
        <dbReference type="ARBA" id="ARBA00022827"/>
    </source>
</evidence>
<keyword evidence="5" id="KW-0963">Cytoplasm</keyword>
<dbReference type="GO" id="GO:0050660">
    <property type="term" value="F:flavin adenine dinucleotide binding"/>
    <property type="evidence" value="ECO:0007669"/>
    <property type="project" value="InterPro"/>
</dbReference>
<keyword evidence="6" id="KW-0134">Cell wall</keyword>
<evidence type="ECO:0000256" key="1">
    <source>
        <dbReference type="ARBA" id="ARBA00001974"/>
    </source>
</evidence>
<dbReference type="PANTHER" id="PTHR11552:SF147">
    <property type="entry name" value="CHOLINE DEHYDROGENASE, MITOCHONDRIAL"/>
    <property type="match status" value="1"/>
</dbReference>
<dbReference type="STRING" id="69771.A0A1V6PEK2"/>
<dbReference type="InterPro" id="IPR012132">
    <property type="entry name" value="GMC_OxRdtase"/>
</dbReference>
<evidence type="ECO:0000256" key="5">
    <source>
        <dbReference type="ARBA" id="ARBA00022490"/>
    </source>
</evidence>
<dbReference type="InterPro" id="IPR007867">
    <property type="entry name" value="GMC_OxRtase_C"/>
</dbReference>
<dbReference type="SUPFAM" id="SSF54373">
    <property type="entry name" value="FAD-linked reductases, C-terminal domain"/>
    <property type="match status" value="1"/>
</dbReference>
<evidence type="ECO:0000256" key="4">
    <source>
        <dbReference type="ARBA" id="ARBA00010790"/>
    </source>
</evidence>
<dbReference type="Pfam" id="PF00732">
    <property type="entry name" value="GMC_oxred_N"/>
    <property type="match status" value="1"/>
</dbReference>
<keyword evidence="14" id="KW-1185">Reference proteome</keyword>
<comment type="caution">
    <text evidence="13">The sequence shown here is derived from an EMBL/GenBank/DDBJ whole genome shotgun (WGS) entry which is preliminary data.</text>
</comment>
<evidence type="ECO:0000259" key="11">
    <source>
        <dbReference type="Pfam" id="PF00732"/>
    </source>
</evidence>